<dbReference type="KEGG" id="naci:NUH88_08015"/>
<evidence type="ECO:0000313" key="2">
    <source>
        <dbReference type="Proteomes" id="UP001060336"/>
    </source>
</evidence>
<accession>A0A9J7AYX1</accession>
<protein>
    <submittedName>
        <fullName evidence="1">Uncharacterized protein</fullName>
    </submittedName>
</protein>
<dbReference type="EMBL" id="CP102480">
    <property type="protein sequence ID" value="UUX51633.1"/>
    <property type="molecule type" value="Genomic_DNA"/>
</dbReference>
<reference evidence="1" key="1">
    <citation type="submission" date="2022-08" db="EMBL/GenBank/DDBJ databases">
        <title>Nisaea acidiphila sp. nov., isolated from a marine algal debris and emended description of the genus Nisaea Urios et al. 2008.</title>
        <authorList>
            <person name="Kwon K."/>
        </authorList>
    </citation>
    <scope>NUCLEOTIDE SEQUENCE</scope>
    <source>
        <strain evidence="1">MEBiC11861</strain>
    </source>
</reference>
<organism evidence="1 2">
    <name type="scientific">Nisaea acidiphila</name>
    <dbReference type="NCBI Taxonomy" id="1862145"/>
    <lineage>
        <taxon>Bacteria</taxon>
        <taxon>Pseudomonadati</taxon>
        <taxon>Pseudomonadota</taxon>
        <taxon>Alphaproteobacteria</taxon>
        <taxon>Rhodospirillales</taxon>
        <taxon>Thalassobaculaceae</taxon>
        <taxon>Nisaea</taxon>
    </lineage>
</organism>
<evidence type="ECO:0000313" key="1">
    <source>
        <dbReference type="EMBL" id="UUX51633.1"/>
    </source>
</evidence>
<sequence>MDPLRRTEHAIPRIGTLDRDVWVREIVRSMCDAVIDIDEVEMRRLEQFLCGLMHYLLGKVHDRIEFRREEAVWRGKHGLLPLMGGMMDRCRAQARGAGQEPVRDWLNEMFREADSSKYNPVCVKAFRLLARLENTQLENMLHNASCVVLISLGHKITSD</sequence>
<name>A0A9J7AYX1_9PROT</name>
<dbReference type="Proteomes" id="UP001060336">
    <property type="component" value="Chromosome"/>
</dbReference>
<keyword evidence="2" id="KW-1185">Reference proteome</keyword>
<proteinExistence type="predicted"/>
<dbReference type="AlphaFoldDB" id="A0A9J7AYX1"/>
<gene>
    <name evidence="1" type="ORF">NUH88_08015</name>
</gene>
<dbReference type="RefSeq" id="WP_257771252.1">
    <property type="nucleotide sequence ID" value="NZ_CP102480.1"/>
</dbReference>